<dbReference type="EC" id="2.4.-.-" evidence="2"/>
<dbReference type="PANTHER" id="PTHR22916:SF3">
    <property type="entry name" value="UDP-GLCNAC:BETAGAL BETA-1,3-N-ACETYLGLUCOSAMINYLTRANSFERASE-LIKE PROTEIN 1"/>
    <property type="match status" value="1"/>
</dbReference>
<dbReference type="CDD" id="cd00761">
    <property type="entry name" value="Glyco_tranf_GTA_type"/>
    <property type="match status" value="1"/>
</dbReference>
<dbReference type="Gene3D" id="3.90.550.10">
    <property type="entry name" value="Spore Coat Polysaccharide Biosynthesis Protein SpsA, Chain A"/>
    <property type="match status" value="1"/>
</dbReference>
<dbReference type="Proteomes" id="UP001470752">
    <property type="component" value="Unassembled WGS sequence"/>
</dbReference>
<sequence length="357" mass="41782">MTGEQGRISVIVPVYNCEQYLEKAVESVRLQKYRNWELYLVVSDSEDKSREISQAYAEKHENIYMLYNGCEGIGSARNLGLQAAKGEYILFLDSDDYLPDELVFDRYVNIAEQTDTDILVSNYVRLWKARILPAATHRTFSRYSRDTEEFRFCGFFSVGTLSYVWGKLYRRAFLEEKKLEFSEFQYGEDKLFNMQCYCAGARYGFIEDVGYVYRRNEASVSYRYDPDCGKCWLGIAGKLKKWLKDREGYLSRYEDLIWYTILFASFFDAKAEYQKGKPSVWRIRKILKLYGQDKLAKESFAKLAAKKRNLQQGLWRIMVRGFSVGMKLKCYLGLAFGIKLLVNGRVDERLSDTGLRE</sequence>
<name>A0ABV1CPI8_9FIRM</name>
<dbReference type="RefSeq" id="WP_349083913.1">
    <property type="nucleotide sequence ID" value="NZ_JBBNFW010000173.1"/>
</dbReference>
<dbReference type="InterPro" id="IPR029044">
    <property type="entry name" value="Nucleotide-diphossugar_trans"/>
</dbReference>
<dbReference type="EMBL" id="JBBNFW010000173">
    <property type="protein sequence ID" value="MEQ2413591.1"/>
    <property type="molecule type" value="Genomic_DNA"/>
</dbReference>
<organism evidence="2 3">
    <name type="scientific">Blautia acetigignens</name>
    <dbReference type="NCBI Taxonomy" id="2981783"/>
    <lineage>
        <taxon>Bacteria</taxon>
        <taxon>Bacillati</taxon>
        <taxon>Bacillota</taxon>
        <taxon>Clostridia</taxon>
        <taxon>Lachnospirales</taxon>
        <taxon>Lachnospiraceae</taxon>
        <taxon>Blautia</taxon>
    </lineage>
</organism>
<dbReference type="GO" id="GO:0016757">
    <property type="term" value="F:glycosyltransferase activity"/>
    <property type="evidence" value="ECO:0007669"/>
    <property type="project" value="UniProtKB-KW"/>
</dbReference>
<evidence type="ECO:0000259" key="1">
    <source>
        <dbReference type="Pfam" id="PF00535"/>
    </source>
</evidence>
<dbReference type="PANTHER" id="PTHR22916">
    <property type="entry name" value="GLYCOSYLTRANSFERASE"/>
    <property type="match status" value="1"/>
</dbReference>
<keyword evidence="2" id="KW-0808">Transferase</keyword>
<proteinExistence type="predicted"/>
<comment type="caution">
    <text evidence="2">The sequence shown here is derived from an EMBL/GenBank/DDBJ whole genome shotgun (WGS) entry which is preliminary data.</text>
</comment>
<evidence type="ECO:0000313" key="3">
    <source>
        <dbReference type="Proteomes" id="UP001470752"/>
    </source>
</evidence>
<keyword evidence="3" id="KW-1185">Reference proteome</keyword>
<protein>
    <submittedName>
        <fullName evidence="2">Glycosyltransferase family 2 protein</fullName>
        <ecNumber evidence="2">2.4.-.-</ecNumber>
    </submittedName>
</protein>
<dbReference type="InterPro" id="IPR001173">
    <property type="entry name" value="Glyco_trans_2-like"/>
</dbReference>
<gene>
    <name evidence="2" type="ORF">AAAX94_11260</name>
</gene>
<dbReference type="Pfam" id="PF00535">
    <property type="entry name" value="Glycos_transf_2"/>
    <property type="match status" value="1"/>
</dbReference>
<keyword evidence="2" id="KW-0328">Glycosyltransferase</keyword>
<accession>A0ABV1CPI8</accession>
<evidence type="ECO:0000313" key="2">
    <source>
        <dbReference type="EMBL" id="MEQ2413591.1"/>
    </source>
</evidence>
<feature type="domain" description="Glycosyltransferase 2-like" evidence="1">
    <location>
        <begin position="9"/>
        <end position="128"/>
    </location>
</feature>
<dbReference type="SUPFAM" id="SSF53448">
    <property type="entry name" value="Nucleotide-diphospho-sugar transferases"/>
    <property type="match status" value="1"/>
</dbReference>
<reference evidence="2 3" key="1">
    <citation type="submission" date="2024-04" db="EMBL/GenBank/DDBJ databases">
        <title>Human intestinal bacterial collection.</title>
        <authorList>
            <person name="Pauvert C."/>
            <person name="Hitch T.C.A."/>
            <person name="Clavel T."/>
        </authorList>
    </citation>
    <scope>NUCLEOTIDE SEQUENCE [LARGE SCALE GENOMIC DNA]</scope>
    <source>
        <strain evidence="2 3">CLA-AA-H161</strain>
    </source>
</reference>